<dbReference type="Proteomes" id="UP000178347">
    <property type="component" value="Unassembled WGS sequence"/>
</dbReference>
<dbReference type="AlphaFoldDB" id="A0A1F6MTI6"/>
<dbReference type="Gene3D" id="3.40.50.300">
    <property type="entry name" value="P-loop containing nucleotide triphosphate hydrolases"/>
    <property type="match status" value="2"/>
</dbReference>
<dbReference type="InterPro" id="IPR050130">
    <property type="entry name" value="ClpA_ClpB"/>
</dbReference>
<dbReference type="CDD" id="cd00009">
    <property type="entry name" value="AAA"/>
    <property type="match status" value="1"/>
</dbReference>
<dbReference type="GO" id="GO:0005524">
    <property type="term" value="F:ATP binding"/>
    <property type="evidence" value="ECO:0007669"/>
    <property type="project" value="UniProtKB-KW"/>
</dbReference>
<evidence type="ECO:0000259" key="6">
    <source>
        <dbReference type="SMART" id="SM00382"/>
    </source>
</evidence>
<keyword evidence="4" id="KW-0175">Coiled coil</keyword>
<reference evidence="7 8" key="1">
    <citation type="journal article" date="2016" name="Nat. Commun.">
        <title>Thousands of microbial genomes shed light on interconnected biogeochemical processes in an aquifer system.</title>
        <authorList>
            <person name="Anantharaman K."/>
            <person name="Brown C.T."/>
            <person name="Hug L.A."/>
            <person name="Sharon I."/>
            <person name="Castelle C.J."/>
            <person name="Probst A.J."/>
            <person name="Thomas B.C."/>
            <person name="Singh A."/>
            <person name="Wilkins M.J."/>
            <person name="Karaoz U."/>
            <person name="Brodie E.L."/>
            <person name="Williams K.H."/>
            <person name="Hubbard S.S."/>
            <person name="Banfield J.F."/>
        </authorList>
    </citation>
    <scope>NUCLEOTIDE SEQUENCE [LARGE SCALE GENOMIC DNA]</scope>
</reference>
<dbReference type="InterPro" id="IPR003959">
    <property type="entry name" value="ATPase_AAA_core"/>
</dbReference>
<feature type="coiled-coil region" evidence="4">
    <location>
        <begin position="316"/>
        <end position="343"/>
    </location>
</feature>
<dbReference type="PANTHER" id="PTHR11638:SF18">
    <property type="entry name" value="HEAT SHOCK PROTEIN 104"/>
    <property type="match status" value="1"/>
</dbReference>
<keyword evidence="5" id="KW-1133">Transmembrane helix</keyword>
<dbReference type="GO" id="GO:0016887">
    <property type="term" value="F:ATP hydrolysis activity"/>
    <property type="evidence" value="ECO:0007669"/>
    <property type="project" value="InterPro"/>
</dbReference>
<dbReference type="Pfam" id="PF17871">
    <property type="entry name" value="AAA_lid_9"/>
    <property type="match status" value="1"/>
</dbReference>
<dbReference type="SMART" id="SM00382">
    <property type="entry name" value="AAA"/>
    <property type="match status" value="1"/>
</dbReference>
<evidence type="ECO:0000256" key="3">
    <source>
        <dbReference type="ARBA" id="ARBA00022840"/>
    </source>
</evidence>
<gene>
    <name evidence="7" type="ORF">A3G00_01480</name>
</gene>
<evidence type="ECO:0000256" key="1">
    <source>
        <dbReference type="ARBA" id="ARBA00022737"/>
    </source>
</evidence>
<dbReference type="InterPro" id="IPR003593">
    <property type="entry name" value="AAA+_ATPase"/>
</dbReference>
<dbReference type="InterPro" id="IPR027417">
    <property type="entry name" value="P-loop_NTPase"/>
</dbReference>
<sequence length="397" mass="43813">MDTTSFPEILRYGGSVLLMVGVTMYFFYKRRGGETTSFTTKNVGGGVGCLGGFAVDLTVLAREGKIDPVVGRTEEIMRVTQVLTRRTKNNVILAGPPGVGKTAIVEGLAMGIVTGDVPQVLRNKRILSLRVSELLAGTKYRGEFEQRVKKIVDEIRISNRTIILFIDEIHTVMQTRGAEGAVNFSDILKPALARGDLQLIGATTEKEYNEFIAPDESVARRFQMVLVDEPTVAETILILHGIKKNYETFHKVKFTDEAIEAAARLSHEYIKGRRLPDKAIDVMDEAAAMVNVKEGLPVDHAVALLHGAAGKISGSKSDLGEEMNRLQKELVALHSQEEKTKDEKTLVSVRKKIVDKVKEIEEYSAAKKGDKGWIEVGVEHIKEVVADWVGMKTSEIH</sequence>
<dbReference type="STRING" id="1798692.A3G00_01480"/>
<keyword evidence="5" id="KW-0812">Transmembrane</keyword>
<dbReference type="EMBL" id="MFQN01000011">
    <property type="protein sequence ID" value="OGH75005.1"/>
    <property type="molecule type" value="Genomic_DNA"/>
</dbReference>
<dbReference type="SUPFAM" id="SSF52540">
    <property type="entry name" value="P-loop containing nucleoside triphosphate hydrolases"/>
    <property type="match status" value="1"/>
</dbReference>
<organism evidence="7 8">
    <name type="scientific">Candidatus Magasanikbacteria bacterium RIFCSPLOWO2_12_FULL_43_12</name>
    <dbReference type="NCBI Taxonomy" id="1798692"/>
    <lineage>
        <taxon>Bacteria</taxon>
        <taxon>Candidatus Magasanikiibacteriota</taxon>
    </lineage>
</organism>
<keyword evidence="3" id="KW-0067">ATP-binding</keyword>
<keyword evidence="1" id="KW-0677">Repeat</keyword>
<dbReference type="GO" id="GO:0005737">
    <property type="term" value="C:cytoplasm"/>
    <property type="evidence" value="ECO:0007669"/>
    <property type="project" value="TreeGrafter"/>
</dbReference>
<protein>
    <recommendedName>
        <fullName evidence="6">AAA+ ATPase domain-containing protein</fullName>
    </recommendedName>
</protein>
<dbReference type="PANTHER" id="PTHR11638">
    <property type="entry name" value="ATP-DEPENDENT CLP PROTEASE"/>
    <property type="match status" value="1"/>
</dbReference>
<evidence type="ECO:0000256" key="5">
    <source>
        <dbReference type="SAM" id="Phobius"/>
    </source>
</evidence>
<dbReference type="InterPro" id="IPR041546">
    <property type="entry name" value="ClpA/ClpB_AAA_lid"/>
</dbReference>
<proteinExistence type="predicted"/>
<accession>A0A1F6MTI6</accession>
<keyword evidence="2" id="KW-0547">Nucleotide-binding</keyword>
<dbReference type="Pfam" id="PF00004">
    <property type="entry name" value="AAA"/>
    <property type="match status" value="1"/>
</dbReference>
<comment type="caution">
    <text evidence="7">The sequence shown here is derived from an EMBL/GenBank/DDBJ whole genome shotgun (WGS) entry which is preliminary data.</text>
</comment>
<name>A0A1F6MTI6_9BACT</name>
<evidence type="ECO:0000256" key="2">
    <source>
        <dbReference type="ARBA" id="ARBA00022741"/>
    </source>
</evidence>
<feature type="domain" description="AAA+ ATPase" evidence="6">
    <location>
        <begin position="87"/>
        <end position="231"/>
    </location>
</feature>
<dbReference type="GO" id="GO:0034605">
    <property type="term" value="P:cellular response to heat"/>
    <property type="evidence" value="ECO:0007669"/>
    <property type="project" value="TreeGrafter"/>
</dbReference>
<feature type="transmembrane region" description="Helical" evidence="5">
    <location>
        <begin position="12"/>
        <end position="28"/>
    </location>
</feature>
<keyword evidence="5" id="KW-0472">Membrane</keyword>
<evidence type="ECO:0000256" key="4">
    <source>
        <dbReference type="SAM" id="Coils"/>
    </source>
</evidence>
<evidence type="ECO:0000313" key="7">
    <source>
        <dbReference type="EMBL" id="OGH75005.1"/>
    </source>
</evidence>
<evidence type="ECO:0000313" key="8">
    <source>
        <dbReference type="Proteomes" id="UP000178347"/>
    </source>
</evidence>